<evidence type="ECO:0000256" key="1">
    <source>
        <dbReference type="SAM" id="MobiDB-lite"/>
    </source>
</evidence>
<feature type="compositionally biased region" description="Low complexity" evidence="1">
    <location>
        <begin position="204"/>
        <end position="234"/>
    </location>
</feature>
<feature type="chain" id="PRO_5040362397" description="GPI anchored protein" evidence="2">
    <location>
        <begin position="25"/>
        <end position="263"/>
    </location>
</feature>
<evidence type="ECO:0008006" key="5">
    <source>
        <dbReference type="Google" id="ProtNLM"/>
    </source>
</evidence>
<proteinExistence type="predicted"/>
<comment type="caution">
    <text evidence="3">The sequence shown here is derived from an EMBL/GenBank/DDBJ whole genome shotgun (WGS) entry which is preliminary data.</text>
</comment>
<organism evidence="3 4">
    <name type="scientific">Cylindrodendrum hubeiense</name>
    <dbReference type="NCBI Taxonomy" id="595255"/>
    <lineage>
        <taxon>Eukaryota</taxon>
        <taxon>Fungi</taxon>
        <taxon>Dikarya</taxon>
        <taxon>Ascomycota</taxon>
        <taxon>Pezizomycotina</taxon>
        <taxon>Sordariomycetes</taxon>
        <taxon>Hypocreomycetidae</taxon>
        <taxon>Hypocreales</taxon>
        <taxon>Nectriaceae</taxon>
        <taxon>Cylindrodendrum</taxon>
    </lineage>
</organism>
<evidence type="ECO:0000313" key="3">
    <source>
        <dbReference type="EMBL" id="KAF7555070.1"/>
    </source>
</evidence>
<dbReference type="OrthoDB" id="5152093at2759"/>
<feature type="compositionally biased region" description="Low complexity" evidence="1">
    <location>
        <begin position="160"/>
        <end position="176"/>
    </location>
</feature>
<feature type="signal peptide" evidence="2">
    <location>
        <begin position="1"/>
        <end position="24"/>
    </location>
</feature>
<keyword evidence="4" id="KW-1185">Reference proteome</keyword>
<gene>
    <name evidence="3" type="ORF">G7Z17_g2428</name>
</gene>
<evidence type="ECO:0000256" key="2">
    <source>
        <dbReference type="SAM" id="SignalP"/>
    </source>
</evidence>
<feature type="compositionally biased region" description="Polar residues" evidence="1">
    <location>
        <begin position="181"/>
        <end position="203"/>
    </location>
</feature>
<sequence>MRAQLTSWEILLLLQCLHSRPAAATASLTPQRLAQGYRVLRSDTWSAAGLDARSSQFVRETCSGAYKDCKGGCIPTLGECCESGGGWCAVDTVCVDTGCCAIGDVCTDDPSSCLGDMEECGSNHCIPAGTTCCSDDGYYCEAGEICANEGFNYCTTGDSTAATSSGKSASATTQSSKENDSTSTTAEDSVISVSTTTEAASFKSSGSDSATGTDDGATSTSVQGTESTSSPTETAADGGSSRLHVTGLALIAAGMTFAVPLLW</sequence>
<dbReference type="EMBL" id="JAANBB010000024">
    <property type="protein sequence ID" value="KAF7555070.1"/>
    <property type="molecule type" value="Genomic_DNA"/>
</dbReference>
<feature type="region of interest" description="Disordered" evidence="1">
    <location>
        <begin position="160"/>
        <end position="240"/>
    </location>
</feature>
<protein>
    <recommendedName>
        <fullName evidence="5">GPI anchored protein</fullName>
    </recommendedName>
</protein>
<name>A0A9P5LBM5_9HYPO</name>
<keyword evidence="2" id="KW-0732">Signal</keyword>
<reference evidence="3" key="1">
    <citation type="submission" date="2020-03" db="EMBL/GenBank/DDBJ databases">
        <title>Draft Genome Sequence of Cylindrodendrum hubeiense.</title>
        <authorList>
            <person name="Buettner E."/>
            <person name="Kellner H."/>
        </authorList>
    </citation>
    <scope>NUCLEOTIDE SEQUENCE</scope>
    <source>
        <strain evidence="3">IHI 201604</strain>
    </source>
</reference>
<accession>A0A9P5LBM5</accession>
<dbReference type="AlphaFoldDB" id="A0A9P5LBM5"/>
<dbReference type="Proteomes" id="UP000722485">
    <property type="component" value="Unassembled WGS sequence"/>
</dbReference>
<evidence type="ECO:0000313" key="4">
    <source>
        <dbReference type="Proteomes" id="UP000722485"/>
    </source>
</evidence>